<proteinExistence type="predicted"/>
<name>A0ABP9B0A3_9ACTN</name>
<dbReference type="Proteomes" id="UP001501147">
    <property type="component" value="Unassembled WGS sequence"/>
</dbReference>
<accession>A0ABP9B0A3</accession>
<evidence type="ECO:0000256" key="1">
    <source>
        <dbReference type="SAM" id="MobiDB-lite"/>
    </source>
</evidence>
<comment type="caution">
    <text evidence="2">The sequence shown here is derived from an EMBL/GenBank/DDBJ whole genome shotgun (WGS) entry which is preliminary data.</text>
</comment>
<sequence>MSAPAQTAPPPAAAPALSAEEAGRRVDEVLERLAATGDEQARAAAEELVRVLMDFYGTGLARAVDLLRRTGSDAGPGPLEPLLGDGLVAAMLVLHDLHPEDLPARVERALDTLPGHPLAVDSHDPSTGVLRLKPTGEGGCGCGSTREAAHRAAADALSCFAPEVAGVEIAETPRQAPLLQIGTRPAGGSPGPAR</sequence>
<gene>
    <name evidence="2" type="ORF">GCM10023329_45010</name>
</gene>
<protein>
    <submittedName>
        <fullName evidence="2">NifU family protein</fullName>
    </submittedName>
</protein>
<evidence type="ECO:0000313" key="2">
    <source>
        <dbReference type="EMBL" id="GAA4788775.1"/>
    </source>
</evidence>
<dbReference type="RefSeq" id="WP_345615249.1">
    <property type="nucleotide sequence ID" value="NZ_BAABJV010000014.1"/>
</dbReference>
<organism evidence="2 3">
    <name type="scientific">Streptomyces sanyensis</name>
    <dbReference type="NCBI Taxonomy" id="568869"/>
    <lineage>
        <taxon>Bacteria</taxon>
        <taxon>Bacillati</taxon>
        <taxon>Actinomycetota</taxon>
        <taxon>Actinomycetes</taxon>
        <taxon>Kitasatosporales</taxon>
        <taxon>Streptomycetaceae</taxon>
        <taxon>Streptomyces</taxon>
    </lineage>
</organism>
<evidence type="ECO:0000313" key="3">
    <source>
        <dbReference type="Proteomes" id="UP001501147"/>
    </source>
</evidence>
<reference evidence="3" key="1">
    <citation type="journal article" date="2019" name="Int. J. Syst. Evol. Microbiol.">
        <title>The Global Catalogue of Microorganisms (GCM) 10K type strain sequencing project: providing services to taxonomists for standard genome sequencing and annotation.</title>
        <authorList>
            <consortium name="The Broad Institute Genomics Platform"/>
            <consortium name="The Broad Institute Genome Sequencing Center for Infectious Disease"/>
            <person name="Wu L."/>
            <person name="Ma J."/>
        </authorList>
    </citation>
    <scope>NUCLEOTIDE SEQUENCE [LARGE SCALE GENOMIC DNA]</scope>
    <source>
        <strain evidence="3">JCM 18324</strain>
    </source>
</reference>
<keyword evidence="3" id="KW-1185">Reference proteome</keyword>
<feature type="region of interest" description="Disordered" evidence="1">
    <location>
        <begin position="1"/>
        <end position="21"/>
    </location>
</feature>
<dbReference type="EMBL" id="BAABJV010000014">
    <property type="protein sequence ID" value="GAA4788775.1"/>
    <property type="molecule type" value="Genomic_DNA"/>
</dbReference>